<evidence type="ECO:0000256" key="1">
    <source>
        <dbReference type="SAM" id="MobiDB-lite"/>
    </source>
</evidence>
<dbReference type="SUPFAM" id="SSF103511">
    <property type="entry name" value="Chlorophyll a-b binding protein"/>
    <property type="match status" value="1"/>
</dbReference>
<proteinExistence type="predicted"/>
<dbReference type="GeneID" id="112283232"/>
<reference evidence="2" key="3">
    <citation type="submission" date="2020-12" db="UniProtKB">
        <authorList>
            <consortium name="EnsemblPlants"/>
        </authorList>
    </citation>
    <scope>IDENTIFICATION</scope>
</reference>
<reference evidence="2 3" key="1">
    <citation type="journal article" date="2008" name="Science">
        <title>The Physcomitrella genome reveals evolutionary insights into the conquest of land by plants.</title>
        <authorList>
            <person name="Rensing S."/>
            <person name="Lang D."/>
            <person name="Zimmer A."/>
            <person name="Terry A."/>
            <person name="Salamov A."/>
            <person name="Shapiro H."/>
            <person name="Nishiyama T."/>
            <person name="Perroud P.-F."/>
            <person name="Lindquist E."/>
            <person name="Kamisugi Y."/>
            <person name="Tanahashi T."/>
            <person name="Sakakibara K."/>
            <person name="Fujita T."/>
            <person name="Oishi K."/>
            <person name="Shin-I T."/>
            <person name="Kuroki Y."/>
            <person name="Toyoda A."/>
            <person name="Suzuki Y."/>
            <person name="Hashimoto A."/>
            <person name="Yamaguchi K."/>
            <person name="Sugano A."/>
            <person name="Kohara Y."/>
            <person name="Fujiyama A."/>
            <person name="Anterola A."/>
            <person name="Aoki S."/>
            <person name="Ashton N."/>
            <person name="Barbazuk W.B."/>
            <person name="Barker E."/>
            <person name="Bennetzen J."/>
            <person name="Bezanilla M."/>
            <person name="Blankenship R."/>
            <person name="Cho S.H."/>
            <person name="Dutcher S."/>
            <person name="Estelle M."/>
            <person name="Fawcett J.A."/>
            <person name="Gundlach H."/>
            <person name="Hanada K."/>
            <person name="Heyl A."/>
            <person name="Hicks K.A."/>
            <person name="Hugh J."/>
            <person name="Lohr M."/>
            <person name="Mayer K."/>
            <person name="Melkozernov A."/>
            <person name="Murata T."/>
            <person name="Nelson D."/>
            <person name="Pils B."/>
            <person name="Prigge M."/>
            <person name="Reiss B."/>
            <person name="Renner T."/>
            <person name="Rombauts S."/>
            <person name="Rushton P."/>
            <person name="Sanderfoot A."/>
            <person name="Schween G."/>
            <person name="Shiu S.-H."/>
            <person name="Stueber K."/>
            <person name="Theodoulou F.L."/>
            <person name="Tu H."/>
            <person name="Van de Peer Y."/>
            <person name="Verrier P.J."/>
            <person name="Waters E."/>
            <person name="Wood A."/>
            <person name="Yang L."/>
            <person name="Cove D."/>
            <person name="Cuming A."/>
            <person name="Hasebe M."/>
            <person name="Lucas S."/>
            <person name="Mishler D.B."/>
            <person name="Reski R."/>
            <person name="Grigoriev I."/>
            <person name="Quatrano R.S."/>
            <person name="Boore J.L."/>
        </authorList>
    </citation>
    <scope>NUCLEOTIDE SEQUENCE [LARGE SCALE GENOMIC DNA]</scope>
    <source>
        <strain evidence="2 3">cv. Gransden 2004</strain>
    </source>
</reference>
<evidence type="ECO:0000313" key="2">
    <source>
        <dbReference type="EnsemblPlants" id="Pp3c6_2560V3.2"/>
    </source>
</evidence>
<dbReference type="KEGG" id="ppp:112283232"/>
<protein>
    <submittedName>
        <fullName evidence="2">Uncharacterized protein</fullName>
    </submittedName>
</protein>
<dbReference type="Gramene" id="Pp3c6_2560V3.4">
    <property type="protein sequence ID" value="Pp3c6_2560V3.4"/>
    <property type="gene ID" value="Pp3c6_2560"/>
</dbReference>
<accession>A9SGU1</accession>
<evidence type="ECO:0000313" key="3">
    <source>
        <dbReference type="Proteomes" id="UP000006727"/>
    </source>
</evidence>
<dbReference type="EnsemblPlants" id="Pp3c6_2560V3.3">
    <property type="protein sequence ID" value="Pp3c6_2560V3.3"/>
    <property type="gene ID" value="Pp3c6_2560"/>
</dbReference>
<organism evidence="2 3">
    <name type="scientific">Physcomitrium patens</name>
    <name type="common">Spreading-leaved earth moss</name>
    <name type="synonym">Physcomitrella patens</name>
    <dbReference type="NCBI Taxonomy" id="3218"/>
    <lineage>
        <taxon>Eukaryota</taxon>
        <taxon>Viridiplantae</taxon>
        <taxon>Streptophyta</taxon>
        <taxon>Embryophyta</taxon>
        <taxon>Bryophyta</taxon>
        <taxon>Bryophytina</taxon>
        <taxon>Bryopsida</taxon>
        <taxon>Funariidae</taxon>
        <taxon>Funariales</taxon>
        <taxon>Funariaceae</taxon>
        <taxon>Physcomitrium</taxon>
    </lineage>
</organism>
<dbReference type="OrthoDB" id="1893610at2759"/>
<feature type="region of interest" description="Disordered" evidence="1">
    <location>
        <begin position="1"/>
        <end position="24"/>
    </location>
</feature>
<name>A9SGU1_PHYPA</name>
<dbReference type="RefSeq" id="XP_024377465.1">
    <property type="nucleotide sequence ID" value="XM_024521697.1"/>
</dbReference>
<dbReference type="EnsemblPlants" id="Pp3c6_2560V3.4">
    <property type="protein sequence ID" value="Pp3c6_2560V3.4"/>
    <property type="gene ID" value="Pp3c6_2560"/>
</dbReference>
<dbReference type="OMA" id="IAQEMII"/>
<sequence length="226" mass="24176">MATLQASNATVSLQGQNSAGAKQTSTALSRSSLFGTKLPVSLLECPTSPKPSSLICNAVVWWSDATKELLPDWQKAHLRRVEALEALERDYEAGKEPFVEQPTIIEEVFAIGKDALFGGGIAQEMIIGRTAMLGFFAAMTVEIESGCTVWQQLSVRGGAALIMVSLAVIAGSLAPKVNELLKRELEMPVKPFRGFTANAERLNGQAAMVGFVALLATEYVKGTAVF</sequence>
<dbReference type="Gramene" id="Pp3c6_2560V3.3">
    <property type="protein sequence ID" value="Pp3c6_2560V3.3"/>
    <property type="gene ID" value="Pp3c6_2560"/>
</dbReference>
<dbReference type="AlphaFoldDB" id="A9SGU1"/>
<dbReference type="Gramene" id="Pp3c6_2560V3.2">
    <property type="protein sequence ID" value="Pp3c6_2560V3.2"/>
    <property type="gene ID" value="Pp3c6_2560"/>
</dbReference>
<keyword evidence="3" id="KW-1185">Reference proteome</keyword>
<gene>
    <name evidence="2" type="primary">LOC112283232</name>
</gene>
<reference evidence="2 3" key="2">
    <citation type="journal article" date="2018" name="Plant J.">
        <title>The Physcomitrella patens chromosome-scale assembly reveals moss genome structure and evolution.</title>
        <authorList>
            <person name="Lang D."/>
            <person name="Ullrich K.K."/>
            <person name="Murat F."/>
            <person name="Fuchs J."/>
            <person name="Jenkins J."/>
            <person name="Haas F.B."/>
            <person name="Piednoel M."/>
            <person name="Gundlach H."/>
            <person name="Van Bel M."/>
            <person name="Meyberg R."/>
            <person name="Vives C."/>
            <person name="Morata J."/>
            <person name="Symeonidi A."/>
            <person name="Hiss M."/>
            <person name="Muchero W."/>
            <person name="Kamisugi Y."/>
            <person name="Saleh O."/>
            <person name="Blanc G."/>
            <person name="Decker E.L."/>
            <person name="van Gessel N."/>
            <person name="Grimwood J."/>
            <person name="Hayes R.D."/>
            <person name="Graham S.W."/>
            <person name="Gunter L.E."/>
            <person name="McDaniel S.F."/>
            <person name="Hoernstein S.N.W."/>
            <person name="Larsson A."/>
            <person name="Li F.W."/>
            <person name="Perroud P.F."/>
            <person name="Phillips J."/>
            <person name="Ranjan P."/>
            <person name="Rokshar D.S."/>
            <person name="Rothfels C.J."/>
            <person name="Schneider L."/>
            <person name="Shu S."/>
            <person name="Stevenson D.W."/>
            <person name="Thummler F."/>
            <person name="Tillich M."/>
            <person name="Villarreal Aguilar J.C."/>
            <person name="Widiez T."/>
            <person name="Wong G.K."/>
            <person name="Wymore A."/>
            <person name="Zhang Y."/>
            <person name="Zimmer A.D."/>
            <person name="Quatrano R.S."/>
            <person name="Mayer K.F.X."/>
            <person name="Goodstein D."/>
            <person name="Casacuberta J.M."/>
            <person name="Vandepoele K."/>
            <person name="Reski R."/>
            <person name="Cuming A.C."/>
            <person name="Tuskan G.A."/>
            <person name="Maumus F."/>
            <person name="Salse J."/>
            <person name="Schmutz J."/>
            <person name="Rensing S.A."/>
        </authorList>
    </citation>
    <scope>NUCLEOTIDE SEQUENCE [LARGE SCALE GENOMIC DNA]</scope>
    <source>
        <strain evidence="2 3">cv. Gransden 2004</strain>
    </source>
</reference>
<dbReference type="EnsemblPlants" id="Pp3c6_2560V3.5">
    <property type="protein sequence ID" value="Pp3c6_2560V3.5"/>
    <property type="gene ID" value="Pp3c6_2560"/>
</dbReference>
<dbReference type="HOGENOM" id="CLU_1226555_0_0_1"/>
<dbReference type="EnsemblPlants" id="Pp3c6_2560V3.2">
    <property type="protein sequence ID" value="Pp3c6_2560V3.2"/>
    <property type="gene ID" value="Pp3c6_2560"/>
</dbReference>
<dbReference type="Proteomes" id="UP000006727">
    <property type="component" value="Chromosome 6"/>
</dbReference>
<dbReference type="EMBL" id="ABEU02000006">
    <property type="status" value="NOT_ANNOTATED_CDS"/>
    <property type="molecule type" value="Genomic_DNA"/>
</dbReference>
<dbReference type="Gramene" id="Pp3c6_2560V3.5">
    <property type="protein sequence ID" value="Pp3c6_2560V3.5"/>
    <property type="gene ID" value="Pp3c6_2560"/>
</dbReference>